<dbReference type="InterPro" id="IPR039448">
    <property type="entry name" value="Beta_helix"/>
</dbReference>
<dbReference type="EMBL" id="LJUJ01000010">
    <property type="protein sequence ID" value="KPK63616.1"/>
    <property type="molecule type" value="Genomic_DNA"/>
</dbReference>
<dbReference type="AlphaFoldDB" id="A0A0S8FS66"/>
<dbReference type="InterPro" id="IPR012334">
    <property type="entry name" value="Pectin_lyas_fold"/>
</dbReference>
<reference evidence="2 3" key="1">
    <citation type="journal article" date="2015" name="Microbiome">
        <title>Genomic resolution of linkages in carbon, nitrogen, and sulfur cycling among widespread estuary sediment bacteria.</title>
        <authorList>
            <person name="Baker B.J."/>
            <person name="Lazar C.S."/>
            <person name="Teske A.P."/>
            <person name="Dick G.J."/>
        </authorList>
    </citation>
    <scope>NUCLEOTIDE SEQUENCE [LARGE SCALE GENOMIC DNA]</scope>
    <source>
        <strain evidence="2">SM23_42</strain>
    </source>
</reference>
<dbReference type="InterPro" id="IPR011050">
    <property type="entry name" value="Pectin_lyase_fold/virulence"/>
</dbReference>
<evidence type="ECO:0000313" key="2">
    <source>
        <dbReference type="EMBL" id="KPK63616.1"/>
    </source>
</evidence>
<gene>
    <name evidence="2" type="ORF">AMJ83_06220</name>
</gene>
<dbReference type="Gene3D" id="2.160.20.10">
    <property type="entry name" value="Single-stranded right-handed beta-helix, Pectin lyase-like"/>
    <property type="match status" value="1"/>
</dbReference>
<name>A0A0S8FS66_UNCW3</name>
<evidence type="ECO:0000313" key="3">
    <source>
        <dbReference type="Proteomes" id="UP000051373"/>
    </source>
</evidence>
<comment type="caution">
    <text evidence="2">The sequence shown here is derived from an EMBL/GenBank/DDBJ whole genome shotgun (WGS) entry which is preliminary data.</text>
</comment>
<dbReference type="SUPFAM" id="SSF51126">
    <property type="entry name" value="Pectin lyase-like"/>
    <property type="match status" value="1"/>
</dbReference>
<dbReference type="NCBIfam" id="TIGR04183">
    <property type="entry name" value="Por_Secre_tail"/>
    <property type="match status" value="1"/>
</dbReference>
<feature type="domain" description="Right handed beta helix" evidence="1">
    <location>
        <begin position="127"/>
        <end position="281"/>
    </location>
</feature>
<dbReference type="STRING" id="1703779.AMJ83_06220"/>
<organism evidence="2 3">
    <name type="scientific">candidate division WOR_3 bacterium SM23_42</name>
    <dbReference type="NCBI Taxonomy" id="1703779"/>
    <lineage>
        <taxon>Bacteria</taxon>
        <taxon>Bacteria division WOR-3</taxon>
    </lineage>
</organism>
<accession>A0A0S8FS66</accession>
<evidence type="ECO:0000259" key="1">
    <source>
        <dbReference type="Pfam" id="PF13229"/>
    </source>
</evidence>
<dbReference type="Proteomes" id="UP000051373">
    <property type="component" value="Unassembled WGS sequence"/>
</dbReference>
<proteinExistence type="predicted"/>
<dbReference type="Gene3D" id="2.60.40.4070">
    <property type="match status" value="1"/>
</dbReference>
<dbReference type="InterPro" id="IPR026444">
    <property type="entry name" value="Secre_tail"/>
</dbReference>
<protein>
    <recommendedName>
        <fullName evidence="1">Right handed beta helix domain-containing protein</fullName>
    </recommendedName>
</protein>
<dbReference type="Pfam" id="PF13229">
    <property type="entry name" value="Beta_helix"/>
    <property type="match status" value="1"/>
</dbReference>
<sequence length="609" mass="65436">MNDMQRGNQRRLVISMCIFSALGINPVLQAITWHVPADIPTLKTAVEDSAGYGDTVMVAAGTYNTASGEVFPINMQNGVVLISQSGPSATTIDANASDRVFDCQALDSTTVIHGFTITGGSAFDAGGIYCNNSFMKISDNIIKGNAATGYVGCGGGIYCDYDNSSIIDNLITENTALSYMGGGIYCYYSGSIIEGNTVAHNTARYGGGIFNDHSAPLIKRNLVRKNHALETGGGIDCYMTSSPAIVANVIIDNTCMQNGAGIACCYSCIPVIYNNTIARNAGQYGGGTRTLGNSAAELYMNAIIDNVDGLYLTETSGAMTANHNNIYYNSYQQGGYEVINNTSYNLDMTSNFWWTNDSSAIDSLIFGQVNFTPFLSTPDSDAPGEPLTVSSVAVMSDSTYTTPQTGVLSYGDTLFIELQGTNWNNAFVDPALVIICSNKDTYGIGVALIETDTATGMYHGTAYIDTTSNDLHNCVGVYQHDTVIIKANVDHSKRDTVFIGTTGISETEKHPASRGMVLHSCPNPFSEKTEISFHHPVPGEIQLRIFDVLGRLVKSFNLESCILSHASSISWDGRDNQGRHIKSGIYLCQLEDDHSVERKSIIFINNGGK</sequence>